<keyword evidence="2" id="KW-0547">Nucleotide-binding</keyword>
<name>A0A9E8MWW6_9FLAO</name>
<proteinExistence type="predicted"/>
<sequence length="157" mass="18196">MIDREEIVELLRIKANGNLYHREGQTVEFKEQFNFAGLADYFKDFSAFSNNKGGYLIFGITDSPRKATGLSDQSENQFEKIDPEKISGYLLDIFSGHIEWEQELMEINNLNFGVFKITEANVKPIIAKKDEGKDNHIKNGEIYFRYGGRTQKIRFRT</sequence>
<protein>
    <submittedName>
        <fullName evidence="2">ATP-binding protein</fullName>
    </submittedName>
</protein>
<organism evidence="2 3">
    <name type="scientific">Lacinutrix neustonica</name>
    <dbReference type="NCBI Taxonomy" id="2980107"/>
    <lineage>
        <taxon>Bacteria</taxon>
        <taxon>Pseudomonadati</taxon>
        <taxon>Bacteroidota</taxon>
        <taxon>Flavobacteriia</taxon>
        <taxon>Flavobacteriales</taxon>
        <taxon>Flavobacteriaceae</taxon>
        <taxon>Lacinutrix</taxon>
    </lineage>
</organism>
<gene>
    <name evidence="2" type="ORF">N7U66_05260</name>
</gene>
<evidence type="ECO:0000313" key="3">
    <source>
        <dbReference type="Proteomes" id="UP001164705"/>
    </source>
</evidence>
<dbReference type="Proteomes" id="UP001164705">
    <property type="component" value="Chromosome"/>
</dbReference>
<keyword evidence="3" id="KW-1185">Reference proteome</keyword>
<dbReference type="Gene3D" id="3.30.950.30">
    <property type="entry name" value="Schlafen, AAA domain"/>
    <property type="match status" value="1"/>
</dbReference>
<dbReference type="EMBL" id="CP113088">
    <property type="protein sequence ID" value="WAC03038.1"/>
    <property type="molecule type" value="Genomic_DNA"/>
</dbReference>
<dbReference type="GO" id="GO:0005524">
    <property type="term" value="F:ATP binding"/>
    <property type="evidence" value="ECO:0007669"/>
    <property type="project" value="UniProtKB-KW"/>
</dbReference>
<dbReference type="InterPro" id="IPR038461">
    <property type="entry name" value="Schlafen_AlbA_2_dom_sf"/>
</dbReference>
<dbReference type="KEGG" id="lnu:N7U66_05260"/>
<keyword evidence="2" id="KW-0067">ATP-binding</keyword>
<dbReference type="Pfam" id="PF04326">
    <property type="entry name" value="SLFN_AlbA_2"/>
    <property type="match status" value="1"/>
</dbReference>
<dbReference type="RefSeq" id="WP_267677625.1">
    <property type="nucleotide sequence ID" value="NZ_CP113088.1"/>
</dbReference>
<evidence type="ECO:0000259" key="1">
    <source>
        <dbReference type="Pfam" id="PF04326"/>
    </source>
</evidence>
<dbReference type="AlphaFoldDB" id="A0A9E8MWW6"/>
<dbReference type="InterPro" id="IPR007421">
    <property type="entry name" value="Schlafen_AlbA_2_dom"/>
</dbReference>
<accession>A0A9E8MWW6</accession>
<reference evidence="2" key="1">
    <citation type="submission" date="2022-11" db="EMBL/GenBank/DDBJ databases">
        <title>Lacinutrix neustonica HL-RS19T sp. nov., isolated from the surface microlayer sample of brackish Lake Shihwa.</title>
        <authorList>
            <person name="Choi J.Y."/>
            <person name="Hwang C.Y."/>
        </authorList>
    </citation>
    <scope>NUCLEOTIDE SEQUENCE</scope>
    <source>
        <strain evidence="2">HL-RS19</strain>
    </source>
</reference>
<evidence type="ECO:0000313" key="2">
    <source>
        <dbReference type="EMBL" id="WAC03038.1"/>
    </source>
</evidence>
<feature type="domain" description="Schlafen AlbA-2" evidence="1">
    <location>
        <begin position="23"/>
        <end position="153"/>
    </location>
</feature>